<evidence type="ECO:0000256" key="1">
    <source>
        <dbReference type="SAM" id="MobiDB-lite"/>
    </source>
</evidence>
<reference evidence="3 4" key="1">
    <citation type="submission" date="2020-11" db="EMBL/GenBank/DDBJ databases">
        <title>Pseudonocardia abyssalis sp. nov. and Pseudonocardia oceani sp. nov., description and phylogenomic analysis of two novel actinomycetes isolated from the deep Southern Ocean.</title>
        <authorList>
            <person name="Parra J."/>
        </authorList>
    </citation>
    <scope>NUCLEOTIDE SEQUENCE [LARGE SCALE GENOMIC DNA]</scope>
    <source>
        <strain evidence="3 4">KRD-168</strain>
    </source>
</reference>
<dbReference type="InterPro" id="IPR058593">
    <property type="entry name" value="ARB_07466-like_C"/>
</dbReference>
<evidence type="ECO:0000259" key="2">
    <source>
        <dbReference type="Pfam" id="PF26571"/>
    </source>
</evidence>
<dbReference type="EMBL" id="JADQDK010000001">
    <property type="protein sequence ID" value="MBW0135913.1"/>
    <property type="molecule type" value="Genomic_DNA"/>
</dbReference>
<name>A0ABS6UVQ6_9PSEU</name>
<dbReference type="Pfam" id="PF26571">
    <property type="entry name" value="VldE"/>
    <property type="match status" value="1"/>
</dbReference>
<organism evidence="3 4">
    <name type="scientific">Pseudonocardia abyssalis</name>
    <dbReference type="NCBI Taxonomy" id="2792008"/>
    <lineage>
        <taxon>Bacteria</taxon>
        <taxon>Bacillati</taxon>
        <taxon>Actinomycetota</taxon>
        <taxon>Actinomycetes</taxon>
        <taxon>Pseudonocardiales</taxon>
        <taxon>Pseudonocardiaceae</taxon>
        <taxon>Pseudonocardia</taxon>
    </lineage>
</organism>
<feature type="compositionally biased region" description="Basic residues" evidence="1">
    <location>
        <begin position="1"/>
        <end position="14"/>
    </location>
</feature>
<comment type="caution">
    <text evidence="3">The sequence shown here is derived from an EMBL/GenBank/DDBJ whole genome shotgun (WGS) entry which is preliminary data.</text>
</comment>
<gene>
    <name evidence="3" type="ORF">I4I81_16840</name>
</gene>
<feature type="domain" description="ARB-07466-like C-terminal" evidence="2">
    <location>
        <begin position="234"/>
        <end position="326"/>
    </location>
</feature>
<keyword evidence="4" id="KW-1185">Reference proteome</keyword>
<evidence type="ECO:0000313" key="4">
    <source>
        <dbReference type="Proteomes" id="UP000694287"/>
    </source>
</evidence>
<evidence type="ECO:0000313" key="3">
    <source>
        <dbReference type="EMBL" id="MBW0135913.1"/>
    </source>
</evidence>
<sequence length="348" mass="36014">MSRHRSPAGRRTHQRPAPQAVAVPGASPRRADAPPAPYEGGGGVALLERPDDRTPPRVFAAPPREFAAPPREFAAPPREFPAPPREFPALAPRVGPRHSAPAVRNGLVAAAAAAGLLSVAAPLVPVLPAAPDDTASLALAAESAAGTAAAPTPAAAFAATPAAPVEGQLVDGRLLAASILPVLGQDDSLPPVADAESLLKAAGLADAARAEEEARLAREAAANCDVPLRGLGSVKDFVRDAARFISCLYESPTLIGVAGRARVSDHPRGLAIDFMTERERGDRIADCALANQEALGISYVIWRQRVNYGDGWESMSDRGGVTENHYDHVHVSFERGGGSGDPLAGLCT</sequence>
<feature type="compositionally biased region" description="Low complexity" evidence="1">
    <location>
        <begin position="56"/>
        <end position="70"/>
    </location>
</feature>
<protein>
    <recommendedName>
        <fullName evidence="2">ARB-07466-like C-terminal domain-containing protein</fullName>
    </recommendedName>
</protein>
<dbReference type="Proteomes" id="UP000694287">
    <property type="component" value="Unassembled WGS sequence"/>
</dbReference>
<accession>A0ABS6UVQ6</accession>
<proteinExistence type="predicted"/>
<dbReference type="RefSeq" id="WP_218616165.1">
    <property type="nucleotide sequence ID" value="NZ_JADQDK010000001.1"/>
</dbReference>
<feature type="region of interest" description="Disordered" evidence="1">
    <location>
        <begin position="1"/>
        <end position="70"/>
    </location>
</feature>